<dbReference type="AlphaFoldDB" id="A0A2M9AR76"/>
<dbReference type="PRINTS" id="PR00039">
    <property type="entry name" value="HTHLYSR"/>
</dbReference>
<sequence length="328" mass="34960">MPGDLRSLDLNLMLALDALLTEQNVTRAAESLALSQPATSHALARLRRHFGDELLVRHGNEYRPTPLARQLRVRVATALATAQRVFDATASFDAEHADDEFIVMASDYASVVLGARASALARTEAPGVRIRFTGVTPHAVEHVQSTLSAVDALVLPYGLVGDLPSLRLCTDDWVCVLAADNALVGDEPSLADLAALPWAVMSERPATFASAARQLRTLGVEPRVEVVTDSFVSLPFLLQGTPRVALLQRRLAARFAGVAGLRTVECPWPVAPLVEAVWWHPVREHDPAHQWLRGLLARAAGSLDGAALDVAAPAGTAAPARTGSVALA</sequence>
<dbReference type="PANTHER" id="PTHR30118:SF15">
    <property type="entry name" value="TRANSCRIPTIONAL REGULATORY PROTEIN"/>
    <property type="match status" value="1"/>
</dbReference>
<keyword evidence="7" id="KW-1185">Reference proteome</keyword>
<dbReference type="SUPFAM" id="SSF46785">
    <property type="entry name" value="Winged helix' DNA-binding domain"/>
    <property type="match status" value="1"/>
</dbReference>
<evidence type="ECO:0000313" key="6">
    <source>
        <dbReference type="EMBL" id="PJJ48216.1"/>
    </source>
</evidence>
<dbReference type="GO" id="GO:0003677">
    <property type="term" value="F:DNA binding"/>
    <property type="evidence" value="ECO:0007669"/>
    <property type="project" value="UniProtKB-KW"/>
</dbReference>
<organism evidence="6 7">
    <name type="scientific">Mumia flava</name>
    <dbReference type="NCBI Taxonomy" id="1348852"/>
    <lineage>
        <taxon>Bacteria</taxon>
        <taxon>Bacillati</taxon>
        <taxon>Actinomycetota</taxon>
        <taxon>Actinomycetes</taxon>
        <taxon>Propionibacteriales</taxon>
        <taxon>Nocardioidaceae</taxon>
        <taxon>Mumia</taxon>
    </lineage>
</organism>
<keyword evidence="3 6" id="KW-0238">DNA-binding</keyword>
<dbReference type="InterPro" id="IPR005119">
    <property type="entry name" value="LysR_subst-bd"/>
</dbReference>
<dbReference type="PANTHER" id="PTHR30118">
    <property type="entry name" value="HTH-TYPE TRANSCRIPTIONAL REGULATOR LEUO-RELATED"/>
    <property type="match status" value="1"/>
</dbReference>
<dbReference type="EMBL" id="PGEZ01000003">
    <property type="protein sequence ID" value="PJJ48216.1"/>
    <property type="molecule type" value="Genomic_DNA"/>
</dbReference>
<dbReference type="InterPro" id="IPR000847">
    <property type="entry name" value="LysR_HTH_N"/>
</dbReference>
<evidence type="ECO:0000313" key="7">
    <source>
        <dbReference type="Proteomes" id="UP000230842"/>
    </source>
</evidence>
<protein>
    <submittedName>
        <fullName evidence="6">DNA-binding transcriptional LysR family regulator</fullName>
    </submittedName>
</protein>
<comment type="caution">
    <text evidence="6">The sequence shown here is derived from an EMBL/GenBank/DDBJ whole genome shotgun (WGS) entry which is preliminary data.</text>
</comment>
<dbReference type="GO" id="GO:0003700">
    <property type="term" value="F:DNA-binding transcription factor activity"/>
    <property type="evidence" value="ECO:0007669"/>
    <property type="project" value="InterPro"/>
</dbReference>
<gene>
    <name evidence="6" type="ORF">CLV56_3920</name>
</gene>
<dbReference type="InterPro" id="IPR036390">
    <property type="entry name" value="WH_DNA-bd_sf"/>
</dbReference>
<keyword evidence="4" id="KW-0804">Transcription</keyword>
<dbReference type="RefSeq" id="WP_100415546.1">
    <property type="nucleotide sequence ID" value="NZ_PGEZ01000003.1"/>
</dbReference>
<proteinExistence type="inferred from homology"/>
<accession>A0A2M9AR76</accession>
<evidence type="ECO:0000256" key="4">
    <source>
        <dbReference type="ARBA" id="ARBA00023163"/>
    </source>
</evidence>
<dbReference type="SUPFAM" id="SSF53850">
    <property type="entry name" value="Periplasmic binding protein-like II"/>
    <property type="match status" value="1"/>
</dbReference>
<evidence type="ECO:0000259" key="5">
    <source>
        <dbReference type="PROSITE" id="PS50931"/>
    </source>
</evidence>
<evidence type="ECO:0000256" key="1">
    <source>
        <dbReference type="ARBA" id="ARBA00009437"/>
    </source>
</evidence>
<evidence type="ECO:0000256" key="2">
    <source>
        <dbReference type="ARBA" id="ARBA00023015"/>
    </source>
</evidence>
<dbReference type="InterPro" id="IPR036388">
    <property type="entry name" value="WH-like_DNA-bd_sf"/>
</dbReference>
<keyword evidence="2" id="KW-0805">Transcription regulation</keyword>
<reference evidence="6 7" key="1">
    <citation type="submission" date="2017-11" db="EMBL/GenBank/DDBJ databases">
        <title>Genomic Encyclopedia of Archaeal and Bacterial Type Strains, Phase II (KMG-II): From Individual Species to Whole Genera.</title>
        <authorList>
            <person name="Goeker M."/>
        </authorList>
    </citation>
    <scope>NUCLEOTIDE SEQUENCE [LARGE SCALE GENOMIC DNA]</scope>
    <source>
        <strain evidence="6 7">DSM 27763</strain>
    </source>
</reference>
<comment type="similarity">
    <text evidence="1">Belongs to the LysR transcriptional regulatory family.</text>
</comment>
<dbReference type="OrthoDB" id="8717159at2"/>
<dbReference type="InterPro" id="IPR050389">
    <property type="entry name" value="LysR-type_TF"/>
</dbReference>
<dbReference type="Proteomes" id="UP000230842">
    <property type="component" value="Unassembled WGS sequence"/>
</dbReference>
<evidence type="ECO:0000256" key="3">
    <source>
        <dbReference type="ARBA" id="ARBA00023125"/>
    </source>
</evidence>
<dbReference type="Gene3D" id="1.10.10.10">
    <property type="entry name" value="Winged helix-like DNA-binding domain superfamily/Winged helix DNA-binding domain"/>
    <property type="match status" value="1"/>
</dbReference>
<dbReference type="PROSITE" id="PS50931">
    <property type="entry name" value="HTH_LYSR"/>
    <property type="match status" value="1"/>
</dbReference>
<dbReference type="Pfam" id="PF03466">
    <property type="entry name" value="LysR_substrate"/>
    <property type="match status" value="1"/>
</dbReference>
<dbReference type="Pfam" id="PF00126">
    <property type="entry name" value="HTH_1"/>
    <property type="match status" value="1"/>
</dbReference>
<feature type="domain" description="HTH lysR-type" evidence="5">
    <location>
        <begin position="8"/>
        <end position="65"/>
    </location>
</feature>
<name>A0A2M9AR76_9ACTN</name>
<dbReference type="Gene3D" id="3.40.190.10">
    <property type="entry name" value="Periplasmic binding protein-like II"/>
    <property type="match status" value="2"/>
</dbReference>